<accession>Q1JXI1</accession>
<feature type="region of interest" description="Disordered" evidence="1">
    <location>
        <begin position="172"/>
        <end position="200"/>
    </location>
</feature>
<gene>
    <name evidence="2" type="ORF">Dace_0759</name>
</gene>
<proteinExistence type="predicted"/>
<sequence length="338" mass="38627">MTEHPAQKTERLQVSAEVVRLLSPETPHSVKLKAARGGLQLSIIDQVHAQLLLYSQGNAELKNAAMEALKNSSNNALKPVLEDPHQHPKVLDFLAKVRMHDLGTLILIRTNPAVENSTWKYVFRHCNYEVLDYFCDDKFVRNFPRDVCEAILDNNQASKQMKELLAVPAQKVEDKADEDLDDSDSEESVEEEDYSDDFEETRNVTKQQMVLELDISEKIKYAMTGDKEWRTILIKDSNKLVSGAVLKNPRITEGEVLFQAQNRSASEEIIRLILLEREWMKNYGIRHALVIHPRTPVSTAMRLLNTLHEKDIQKLAKSRNVSSAITNACRRMLATKKR</sequence>
<name>Q1JXI1_DESA6</name>
<organism evidence="2 3">
    <name type="scientific">Desulfuromonas acetoxidans (strain DSM 684 / 11070)</name>
    <dbReference type="NCBI Taxonomy" id="281689"/>
    <lineage>
        <taxon>Bacteria</taxon>
        <taxon>Pseudomonadati</taxon>
        <taxon>Thermodesulfobacteriota</taxon>
        <taxon>Desulfuromonadia</taxon>
        <taxon>Desulfuromonadales</taxon>
        <taxon>Desulfuromonadaceae</taxon>
        <taxon>Desulfuromonas</taxon>
    </lineage>
</organism>
<feature type="compositionally biased region" description="Acidic residues" evidence="1">
    <location>
        <begin position="175"/>
        <end position="199"/>
    </location>
</feature>
<evidence type="ECO:0000256" key="1">
    <source>
        <dbReference type="SAM" id="MobiDB-lite"/>
    </source>
</evidence>
<reference evidence="2" key="2">
    <citation type="submission" date="2006-05" db="EMBL/GenBank/DDBJ databases">
        <title>Sequencing of the draft genome and assembly of Desulfuromonas acetoxidans DSM 684.</title>
        <authorList>
            <consortium name="US DOE Joint Genome Institute (JGI-PGF)"/>
            <person name="Copeland A."/>
            <person name="Lucas S."/>
            <person name="Lapidus A."/>
            <person name="Barry K."/>
            <person name="Detter J.C."/>
            <person name="Glavina del Rio T."/>
            <person name="Hammon N."/>
            <person name="Israni S."/>
            <person name="Dalin E."/>
            <person name="Tice H."/>
            <person name="Bruce D."/>
            <person name="Pitluck S."/>
            <person name="Richardson P."/>
        </authorList>
    </citation>
    <scope>NUCLEOTIDE SEQUENCE [LARGE SCALE GENOMIC DNA]</scope>
    <source>
        <strain evidence="2">DSM 684</strain>
    </source>
</reference>
<dbReference type="AlphaFoldDB" id="Q1JXI1"/>
<keyword evidence="3" id="KW-1185">Reference proteome</keyword>
<dbReference type="EMBL" id="AAEW02000015">
    <property type="protein sequence ID" value="EAT14981.1"/>
    <property type="molecule type" value="Genomic_DNA"/>
</dbReference>
<comment type="caution">
    <text evidence="2">The sequence shown here is derived from an EMBL/GenBank/DDBJ whole genome shotgun (WGS) entry which is preliminary data.</text>
</comment>
<reference evidence="2" key="1">
    <citation type="submission" date="2006-05" db="EMBL/GenBank/DDBJ databases">
        <title>Annotation of the draft genome assembly of Desulfuromonas acetoxidans DSM 684.</title>
        <authorList>
            <consortium name="US DOE Joint Genome Institute (JGI-ORNL)"/>
            <person name="Larimer F."/>
            <person name="Land M."/>
            <person name="Hauser L."/>
        </authorList>
    </citation>
    <scope>NUCLEOTIDE SEQUENCE [LARGE SCALE GENOMIC DNA]</scope>
    <source>
        <strain evidence="2">DSM 684</strain>
    </source>
</reference>
<protein>
    <submittedName>
        <fullName evidence="2">Uncharacterized protein</fullName>
    </submittedName>
</protein>
<dbReference type="OrthoDB" id="5506355at2"/>
<evidence type="ECO:0000313" key="3">
    <source>
        <dbReference type="Proteomes" id="UP000005695"/>
    </source>
</evidence>
<dbReference type="Proteomes" id="UP000005695">
    <property type="component" value="Unassembled WGS sequence"/>
</dbReference>
<evidence type="ECO:0000313" key="2">
    <source>
        <dbReference type="EMBL" id="EAT14981.1"/>
    </source>
</evidence>
<dbReference type="RefSeq" id="WP_006001841.1">
    <property type="nucleotide sequence ID" value="NZ_AAEW02000015.1"/>
</dbReference>